<evidence type="ECO:0000256" key="1">
    <source>
        <dbReference type="SAM" id="MobiDB-lite"/>
    </source>
</evidence>
<dbReference type="InterPro" id="IPR052600">
    <property type="entry name" value="Nuc_rcpt_coact/corep"/>
</dbReference>
<feature type="compositionally biased region" description="Basic and acidic residues" evidence="1">
    <location>
        <begin position="66"/>
        <end position="76"/>
    </location>
</feature>
<dbReference type="Gene3D" id="3.40.50.800">
    <property type="entry name" value="Anticodon-binding domain"/>
    <property type="match status" value="1"/>
</dbReference>
<name>A0ABR2W051_9FUNG</name>
<proteinExistence type="predicted"/>
<organism evidence="2 3">
    <name type="scientific">Basidiobolus ranarum</name>
    <dbReference type="NCBI Taxonomy" id="34480"/>
    <lineage>
        <taxon>Eukaryota</taxon>
        <taxon>Fungi</taxon>
        <taxon>Fungi incertae sedis</taxon>
        <taxon>Zoopagomycota</taxon>
        <taxon>Entomophthoromycotina</taxon>
        <taxon>Basidiobolomycetes</taxon>
        <taxon>Basidiobolales</taxon>
        <taxon>Basidiobolaceae</taxon>
        <taxon>Basidiobolus</taxon>
    </lineage>
</organism>
<evidence type="ECO:0000313" key="2">
    <source>
        <dbReference type="EMBL" id="KAK9712005.1"/>
    </source>
</evidence>
<feature type="compositionally biased region" description="Basic residues" evidence="1">
    <location>
        <begin position="44"/>
        <end position="65"/>
    </location>
</feature>
<accession>A0ABR2W051</accession>
<evidence type="ECO:0000313" key="3">
    <source>
        <dbReference type="Proteomes" id="UP001479436"/>
    </source>
</evidence>
<dbReference type="SUPFAM" id="SSF52954">
    <property type="entry name" value="Class II aaRS ABD-related"/>
    <property type="match status" value="1"/>
</dbReference>
<feature type="compositionally biased region" description="Basic and acidic residues" evidence="1">
    <location>
        <begin position="116"/>
        <end position="127"/>
    </location>
</feature>
<dbReference type="PROSITE" id="PS51257">
    <property type="entry name" value="PROKAR_LIPOPROTEIN"/>
    <property type="match status" value="1"/>
</dbReference>
<dbReference type="EMBL" id="JASJQH010007241">
    <property type="protein sequence ID" value="KAK9712005.1"/>
    <property type="molecule type" value="Genomic_DNA"/>
</dbReference>
<feature type="region of interest" description="Disordered" evidence="1">
    <location>
        <begin position="512"/>
        <end position="548"/>
    </location>
</feature>
<feature type="compositionally biased region" description="Polar residues" evidence="1">
    <location>
        <begin position="512"/>
        <end position="528"/>
    </location>
</feature>
<comment type="caution">
    <text evidence="2">The sequence shown here is derived from an EMBL/GenBank/DDBJ whole genome shotgun (WGS) entry which is preliminary data.</text>
</comment>
<dbReference type="PANTHER" id="PTHR23295">
    <property type="entry name" value="NUCLEAR RECEPTOR COACTIVATOR 5-RELATED"/>
    <property type="match status" value="1"/>
</dbReference>
<protein>
    <submittedName>
        <fullName evidence="2">Nuclear polyadenylated RNA-binding protein 3</fullName>
    </submittedName>
</protein>
<sequence>MVKRSFGTIQFLTTSACSDAIANENGRIVQGLRIDLRVFEPHRRPEKRKTRRGGRSSRKLRMKKISFRERGKDRKICGKSQIEGARDMRPSHGYPSFHRDRRGEHGSNYDSSAHGGESERRHGESHRYQSFNRDYKPPLCHVGGSHYGEKHYESHENHDGYPQYRHQDPFFQIGRSNSMCSSQVGPHEASVSPSNLHSSESLPGSEFFLPKRCGGQIPFCQIIVLDEIDREFIWHVENSLRGRSISAETLFISPKLSLSSVIRQLIMEGVHVVIFIEKQHQTMKTISLQIFHQKSRVGDNVRFDAYDNISVNEALEVMVRHRITLRALTSASISPNTQPSAASVSTNGIELCSSQQQLPQPTQPQYHVNPLIGAGGDLNFDAIASLLRAIQGQSPISLRHNLAGQDVGLHIGDSNPSVSSDNADLHVPVTVMGDSELLSKNHQISPTIRSKEIGRRVVNSDSQISNSNTEFNTQSWLAIQQPSDLCLRGNIPSNPFVEAPHNQPYMNEVKNQLEPNNSRPIVSRSGVNRSGASSSDSISNDTPEGQYNSQQLDYHREYSRHIANNGLMYSKELDCSVSLDLRGTVVNPFSRPTLDMPVSEPPGSVNELLIKLQELQNQQINRVLNRSIQD</sequence>
<dbReference type="Proteomes" id="UP001479436">
    <property type="component" value="Unassembled WGS sequence"/>
</dbReference>
<feature type="compositionally biased region" description="Low complexity" evidence="1">
    <location>
        <begin position="530"/>
        <end position="539"/>
    </location>
</feature>
<reference evidence="2 3" key="1">
    <citation type="submission" date="2023-04" db="EMBL/GenBank/DDBJ databases">
        <title>Genome of Basidiobolus ranarum AG-B5.</title>
        <authorList>
            <person name="Stajich J.E."/>
            <person name="Carter-House D."/>
            <person name="Gryganskyi A."/>
        </authorList>
    </citation>
    <scope>NUCLEOTIDE SEQUENCE [LARGE SCALE GENOMIC DNA]</scope>
    <source>
        <strain evidence="2 3">AG-B5</strain>
    </source>
</reference>
<feature type="compositionally biased region" description="Basic and acidic residues" evidence="1">
    <location>
        <begin position="97"/>
        <end position="107"/>
    </location>
</feature>
<keyword evidence="3" id="KW-1185">Reference proteome</keyword>
<feature type="region of interest" description="Disordered" evidence="1">
    <location>
        <begin position="40"/>
        <end position="132"/>
    </location>
</feature>
<dbReference type="InterPro" id="IPR036621">
    <property type="entry name" value="Anticodon-bd_dom_sf"/>
</dbReference>
<gene>
    <name evidence="2" type="primary">NAB3_1</name>
    <name evidence="2" type="ORF">K7432_007423</name>
</gene>
<dbReference type="PANTHER" id="PTHR23295:SF6">
    <property type="entry name" value="NEOSIN, ISOFORM A"/>
    <property type="match status" value="1"/>
</dbReference>